<accession>X1CJI7</accession>
<gene>
    <name evidence="1" type="ORF">S01H4_48667</name>
</gene>
<comment type="caution">
    <text evidence="1">The sequence shown here is derived from an EMBL/GenBank/DDBJ whole genome shotgun (WGS) entry which is preliminary data.</text>
</comment>
<name>X1CJI7_9ZZZZ</name>
<reference evidence="1" key="1">
    <citation type="journal article" date="2014" name="Front. Microbiol.">
        <title>High frequency of phylogenetically diverse reductive dehalogenase-homologous genes in deep subseafloor sedimentary metagenomes.</title>
        <authorList>
            <person name="Kawai M."/>
            <person name="Futagami T."/>
            <person name="Toyoda A."/>
            <person name="Takaki Y."/>
            <person name="Nishi S."/>
            <person name="Hori S."/>
            <person name="Arai W."/>
            <person name="Tsubouchi T."/>
            <person name="Morono Y."/>
            <person name="Uchiyama I."/>
            <person name="Ito T."/>
            <person name="Fujiyama A."/>
            <person name="Inagaki F."/>
            <person name="Takami H."/>
        </authorList>
    </citation>
    <scope>NUCLEOTIDE SEQUENCE</scope>
    <source>
        <strain evidence="1">Expedition CK06-06</strain>
    </source>
</reference>
<organism evidence="1">
    <name type="scientific">marine sediment metagenome</name>
    <dbReference type="NCBI Taxonomy" id="412755"/>
    <lineage>
        <taxon>unclassified sequences</taxon>
        <taxon>metagenomes</taxon>
        <taxon>ecological metagenomes</taxon>
    </lineage>
</organism>
<sequence length="147" mass="16269">MPEDRLGEEIFSTVLGFGLAESVIGVNAKENSVIDRVVGWVKSAWEHMKNALGKAFGYKSKKGTLYDLDLSTINVSQLMLAISDDIKAGRVIDNADTQLMKDLVFESENSVKLEEWSDVSDIKNMLQVGASWTDSKKMHTIRTIEAG</sequence>
<dbReference type="EMBL" id="BART01027450">
    <property type="protein sequence ID" value="GAG93207.1"/>
    <property type="molecule type" value="Genomic_DNA"/>
</dbReference>
<dbReference type="AlphaFoldDB" id="X1CJI7"/>
<proteinExistence type="predicted"/>
<feature type="non-terminal residue" evidence="1">
    <location>
        <position position="147"/>
    </location>
</feature>
<evidence type="ECO:0000313" key="1">
    <source>
        <dbReference type="EMBL" id="GAG93207.1"/>
    </source>
</evidence>
<protein>
    <submittedName>
        <fullName evidence="1">Uncharacterized protein</fullName>
    </submittedName>
</protein>